<evidence type="ECO:0000256" key="2">
    <source>
        <dbReference type="ARBA" id="ARBA00022679"/>
    </source>
</evidence>
<evidence type="ECO:0000313" key="3">
    <source>
        <dbReference type="EMBL" id="MCP2160680.1"/>
    </source>
</evidence>
<evidence type="ECO:0000313" key="4">
    <source>
        <dbReference type="Proteomes" id="UP001205740"/>
    </source>
</evidence>
<dbReference type="EMBL" id="JAMTCG010000003">
    <property type="protein sequence ID" value="MCP2160680.1"/>
    <property type="molecule type" value="Genomic_DNA"/>
</dbReference>
<dbReference type="Pfam" id="PF02515">
    <property type="entry name" value="CoA_transf_3"/>
    <property type="match status" value="1"/>
</dbReference>
<dbReference type="GO" id="GO:0016740">
    <property type="term" value="F:transferase activity"/>
    <property type="evidence" value="ECO:0007669"/>
    <property type="project" value="UniProtKB-KW"/>
</dbReference>
<keyword evidence="2 3" id="KW-0808">Transferase</keyword>
<dbReference type="Gene3D" id="3.40.50.10540">
    <property type="entry name" value="Crotonobetainyl-coa:carnitine coa-transferase, domain 1"/>
    <property type="match status" value="1"/>
</dbReference>
<name>A0ABT1H0B7_9NOCA</name>
<evidence type="ECO:0000256" key="1">
    <source>
        <dbReference type="ARBA" id="ARBA00008383"/>
    </source>
</evidence>
<proteinExistence type="inferred from homology"/>
<sequence length="403" mass="42501">MQKHSGVAGALDGIRVVELGSLIAGPFGARLLGDMGADVIKVEAPSSPDPLRGWGQAEVDGHRFLWTVYARNKRAVTIDLRSDDGRDLFLDLAATADVIVENFRPGTLERLGIGWDILHERNPGLILVRVSGYGQTGPAASRPGYASVAEAVSGLRHLNGYPDQPPPRLALSLGDTLAGMFAAQGALAALHRRSVTGEGQVVDVALTEACLAIQESVIPDYAMGGVVRGPSGTRLDGIAPSNVYPTADGSMVVIGANQDTVFRRLCGAMDRPELADDPRFATHGARGDNQDEIDAIIAEWTATVDRDDLLTRLDDAGVVAGPINTVADIVEDEQLRARGMLVDHPDDRVGRPVLGPGVVPMLHGTPGSVRTSAPPTPGHHNDEVLGELRDPAALARLREAGVV</sequence>
<comment type="caution">
    <text evidence="3">The sequence shown here is derived from an EMBL/GenBank/DDBJ whole genome shotgun (WGS) entry which is preliminary data.</text>
</comment>
<accession>A0ABT1H0B7</accession>
<dbReference type="Gene3D" id="3.30.1540.10">
    <property type="entry name" value="formyl-coa transferase, domain 3"/>
    <property type="match status" value="1"/>
</dbReference>
<protein>
    <submittedName>
        <fullName evidence="3">Formyl-CoA transferase</fullName>
    </submittedName>
</protein>
<dbReference type="InterPro" id="IPR023606">
    <property type="entry name" value="CoA-Trfase_III_dom_1_sf"/>
</dbReference>
<dbReference type="InterPro" id="IPR044855">
    <property type="entry name" value="CoA-Trfase_III_dom3_sf"/>
</dbReference>
<organism evidence="3 4">
    <name type="scientific">Williamsia serinedens</name>
    <dbReference type="NCBI Taxonomy" id="391736"/>
    <lineage>
        <taxon>Bacteria</taxon>
        <taxon>Bacillati</taxon>
        <taxon>Actinomycetota</taxon>
        <taxon>Actinomycetes</taxon>
        <taxon>Mycobacteriales</taxon>
        <taxon>Nocardiaceae</taxon>
        <taxon>Williamsia</taxon>
    </lineage>
</organism>
<dbReference type="PANTHER" id="PTHR48228">
    <property type="entry name" value="SUCCINYL-COA--D-CITRAMALATE COA-TRANSFERASE"/>
    <property type="match status" value="1"/>
</dbReference>
<dbReference type="InterPro" id="IPR003673">
    <property type="entry name" value="CoA-Trfase_fam_III"/>
</dbReference>
<dbReference type="InterPro" id="IPR050509">
    <property type="entry name" value="CoA-transferase_III"/>
</dbReference>
<dbReference type="PANTHER" id="PTHR48228:SF6">
    <property type="entry name" value="L-CARNITINE COA-TRANSFERASE"/>
    <property type="match status" value="1"/>
</dbReference>
<gene>
    <name evidence="3" type="ORF">LX12_001867</name>
</gene>
<reference evidence="3 4" key="1">
    <citation type="submission" date="2022-06" db="EMBL/GenBank/DDBJ databases">
        <title>Genomic Encyclopedia of Archaeal and Bacterial Type Strains, Phase II (KMG-II): from individual species to whole genera.</title>
        <authorList>
            <person name="Goeker M."/>
        </authorList>
    </citation>
    <scope>NUCLEOTIDE SEQUENCE [LARGE SCALE GENOMIC DNA]</scope>
    <source>
        <strain evidence="3 4">DSM 45037</strain>
    </source>
</reference>
<dbReference type="RefSeq" id="WP_253654254.1">
    <property type="nucleotide sequence ID" value="NZ_BAAAOE010000003.1"/>
</dbReference>
<dbReference type="SUPFAM" id="SSF89796">
    <property type="entry name" value="CoA-transferase family III (CaiB/BaiF)"/>
    <property type="match status" value="1"/>
</dbReference>
<dbReference type="Proteomes" id="UP001205740">
    <property type="component" value="Unassembled WGS sequence"/>
</dbReference>
<keyword evidence="4" id="KW-1185">Reference proteome</keyword>
<comment type="similarity">
    <text evidence="1">Belongs to the CoA-transferase III family.</text>
</comment>